<dbReference type="Gene3D" id="2.30.29.30">
    <property type="entry name" value="Pleckstrin-homology domain (PH domain)/Phosphotyrosine-binding domain (PTB)"/>
    <property type="match status" value="1"/>
</dbReference>
<name>A0A4P9XT41_9FUNG</name>
<evidence type="ECO:0000259" key="2">
    <source>
        <dbReference type="PROSITE" id="PS50229"/>
    </source>
</evidence>
<feature type="domain" description="WH1" evidence="2">
    <location>
        <begin position="14"/>
        <end position="123"/>
    </location>
</feature>
<dbReference type="InterPro" id="IPR033927">
    <property type="entry name" value="WASPfam_EVH1"/>
</dbReference>
<dbReference type="CDD" id="cd01205">
    <property type="entry name" value="EVH1_WASP-like"/>
    <property type="match status" value="1"/>
</dbReference>
<dbReference type="OrthoDB" id="8963340at2759"/>
<dbReference type="PROSITE" id="PS50229">
    <property type="entry name" value="WH1"/>
    <property type="match status" value="1"/>
</dbReference>
<dbReference type="SUPFAM" id="SSF50729">
    <property type="entry name" value="PH domain-like"/>
    <property type="match status" value="1"/>
</dbReference>
<proteinExistence type="predicted"/>
<dbReference type="FunFam" id="2.30.29.30:FF:000281">
    <property type="entry name" value="Actin associated protein"/>
    <property type="match status" value="1"/>
</dbReference>
<dbReference type="GO" id="GO:0071933">
    <property type="term" value="F:Arp2/3 complex binding"/>
    <property type="evidence" value="ECO:0007669"/>
    <property type="project" value="UniProtKB-ARBA"/>
</dbReference>
<feature type="non-terminal residue" evidence="3">
    <location>
        <position position="1"/>
    </location>
</feature>
<evidence type="ECO:0000313" key="3">
    <source>
        <dbReference type="EMBL" id="RKP09313.1"/>
    </source>
</evidence>
<dbReference type="AlphaFoldDB" id="A0A4P9XT41"/>
<protein>
    <recommendedName>
        <fullName evidence="2">WH1 domain-containing protein</fullName>
    </recommendedName>
</protein>
<accession>A0A4P9XT41</accession>
<sequence>LPNAEDKAAIKKALPGKVNKIVTATVARLYVAYPDPEAWTYTGIMGAVVLLRDESRNGAFFFRIVDLMMGRGVLWEQELYKDFYYHQDKPFFHTFEIESCLAGLSFADEHEASVFYKKVLSRD</sequence>
<gene>
    <name evidence="3" type="ORF">THASP1DRAFT_3213</name>
</gene>
<evidence type="ECO:0000256" key="1">
    <source>
        <dbReference type="ARBA" id="ARBA00022553"/>
    </source>
</evidence>
<dbReference type="GO" id="GO:0008092">
    <property type="term" value="F:cytoskeletal protein binding"/>
    <property type="evidence" value="ECO:0007669"/>
    <property type="project" value="UniProtKB-ARBA"/>
</dbReference>
<dbReference type="STRING" id="78915.A0A4P9XT41"/>
<feature type="non-terminal residue" evidence="3">
    <location>
        <position position="123"/>
    </location>
</feature>
<dbReference type="GO" id="GO:0030479">
    <property type="term" value="C:actin cortical patch"/>
    <property type="evidence" value="ECO:0007669"/>
    <property type="project" value="UniProtKB-ARBA"/>
</dbReference>
<keyword evidence="1" id="KW-0597">Phosphoprotein</keyword>
<dbReference type="InterPro" id="IPR000697">
    <property type="entry name" value="WH1/EVH1_dom"/>
</dbReference>
<dbReference type="SMART" id="SM00461">
    <property type="entry name" value="WH1"/>
    <property type="match status" value="1"/>
</dbReference>
<reference evidence="4" key="1">
    <citation type="journal article" date="2018" name="Nat. Microbiol.">
        <title>Leveraging single-cell genomics to expand the fungal tree of life.</title>
        <authorList>
            <person name="Ahrendt S.R."/>
            <person name="Quandt C.A."/>
            <person name="Ciobanu D."/>
            <person name="Clum A."/>
            <person name="Salamov A."/>
            <person name="Andreopoulos B."/>
            <person name="Cheng J.F."/>
            <person name="Woyke T."/>
            <person name="Pelin A."/>
            <person name="Henrissat B."/>
            <person name="Reynolds N.K."/>
            <person name="Benny G.L."/>
            <person name="Smith M.E."/>
            <person name="James T.Y."/>
            <person name="Grigoriev I.V."/>
        </authorList>
    </citation>
    <scope>NUCLEOTIDE SEQUENCE [LARGE SCALE GENOMIC DNA]</scope>
    <source>
        <strain evidence="4">RSA 1356</strain>
    </source>
</reference>
<dbReference type="GO" id="GO:0007015">
    <property type="term" value="P:actin filament organization"/>
    <property type="evidence" value="ECO:0007669"/>
    <property type="project" value="UniProtKB-ARBA"/>
</dbReference>
<dbReference type="Pfam" id="PF00568">
    <property type="entry name" value="WH1"/>
    <property type="match status" value="1"/>
</dbReference>
<dbReference type="Proteomes" id="UP000271241">
    <property type="component" value="Unassembled WGS sequence"/>
</dbReference>
<keyword evidence="4" id="KW-1185">Reference proteome</keyword>
<dbReference type="EMBL" id="KZ992523">
    <property type="protein sequence ID" value="RKP09313.1"/>
    <property type="molecule type" value="Genomic_DNA"/>
</dbReference>
<organism evidence="3 4">
    <name type="scientific">Thamnocephalis sphaerospora</name>
    <dbReference type="NCBI Taxonomy" id="78915"/>
    <lineage>
        <taxon>Eukaryota</taxon>
        <taxon>Fungi</taxon>
        <taxon>Fungi incertae sedis</taxon>
        <taxon>Zoopagomycota</taxon>
        <taxon>Zoopagomycotina</taxon>
        <taxon>Zoopagomycetes</taxon>
        <taxon>Zoopagales</taxon>
        <taxon>Sigmoideomycetaceae</taxon>
        <taxon>Thamnocephalis</taxon>
    </lineage>
</organism>
<evidence type="ECO:0000313" key="4">
    <source>
        <dbReference type="Proteomes" id="UP000271241"/>
    </source>
</evidence>
<dbReference type="InterPro" id="IPR011993">
    <property type="entry name" value="PH-like_dom_sf"/>
</dbReference>